<sequence length="474" mass="52871">MMSPRPESVISSSAAFSPIIPDDDEDPIIRSIDVFISPELSRTLHLLQFPIQPVITSASSSSNNNNSSKATTPIEAKLRPKHNMLELEYPIPNSALGGHSHQQADSIHLTQRTFTSNAIAPVTHMALAKLDKAGERLDIIPLQKDVLQMRPSFKHLHNHEEEDDTQTNVEKAGDSNTTISGKQKPILFQKKESDRSASARRNSYAHKKASEESEEWIELDVHGSEGKWSSVRKDELRKIVCANREQTIQLAKSKFTDGDGGHYVRSLNYMESISSAFADPADMMVMGEPTSESTTTAGEDVDETAVAELASKLVVLLQEGLGKMIPFSVLRSNFHTEKVSDEMLIMALSSCAVLVRGNFALKSSLAQFLKKDVMKEMRDLMMLLLNMHGSIQRERLVRAFETKASTDDDYAVINADIITFVLETMAKLLNGCWVSKVPDDVVFAAKFPKFAACHGVYWMRKKKMLKELVELYEL</sequence>
<gene>
    <name evidence="2" type="ORF">QTG54_013738</name>
</gene>
<dbReference type="GO" id="GO:0005666">
    <property type="term" value="C:RNA polymerase III complex"/>
    <property type="evidence" value="ECO:0007669"/>
    <property type="project" value="TreeGrafter"/>
</dbReference>
<keyword evidence="2" id="KW-0240">DNA-directed RNA polymerase</keyword>
<comment type="caution">
    <text evidence="2">The sequence shown here is derived from an EMBL/GenBank/DDBJ whole genome shotgun (WGS) entry which is preliminary data.</text>
</comment>
<name>A0AAD8XY68_9STRA</name>
<dbReference type="PANTHER" id="PTHR12069:SF0">
    <property type="entry name" value="DNA-DIRECTED RNA POLYMERASE III SUBUNIT RPC5"/>
    <property type="match status" value="1"/>
</dbReference>
<dbReference type="PANTHER" id="PTHR12069">
    <property type="entry name" value="DNA-DIRECTED RNA POLYMERASES III 80 KDA POLYPEPTIDE RNA POLYMERASE III SUBUNIT 5"/>
    <property type="match status" value="1"/>
</dbReference>
<evidence type="ECO:0000256" key="1">
    <source>
        <dbReference type="SAM" id="MobiDB-lite"/>
    </source>
</evidence>
<evidence type="ECO:0000313" key="2">
    <source>
        <dbReference type="EMBL" id="KAK1735575.1"/>
    </source>
</evidence>
<keyword evidence="2" id="KW-0804">Transcription</keyword>
<proteinExistence type="predicted"/>
<dbReference type="AlphaFoldDB" id="A0AAD8XY68"/>
<dbReference type="GO" id="GO:0042797">
    <property type="term" value="P:tRNA transcription by RNA polymerase III"/>
    <property type="evidence" value="ECO:0007669"/>
    <property type="project" value="TreeGrafter"/>
</dbReference>
<accession>A0AAD8XY68</accession>
<dbReference type="Proteomes" id="UP001224775">
    <property type="component" value="Unassembled WGS sequence"/>
</dbReference>
<dbReference type="InterPro" id="IPR006886">
    <property type="entry name" value="RNA_pol_III_Rpc5"/>
</dbReference>
<evidence type="ECO:0000313" key="3">
    <source>
        <dbReference type="Proteomes" id="UP001224775"/>
    </source>
</evidence>
<dbReference type="EMBL" id="JATAAI010000033">
    <property type="protein sequence ID" value="KAK1735575.1"/>
    <property type="molecule type" value="Genomic_DNA"/>
</dbReference>
<feature type="compositionally biased region" description="Polar residues" evidence="1">
    <location>
        <begin position="166"/>
        <end position="181"/>
    </location>
</feature>
<organism evidence="2 3">
    <name type="scientific">Skeletonema marinoi</name>
    <dbReference type="NCBI Taxonomy" id="267567"/>
    <lineage>
        <taxon>Eukaryota</taxon>
        <taxon>Sar</taxon>
        <taxon>Stramenopiles</taxon>
        <taxon>Ochrophyta</taxon>
        <taxon>Bacillariophyta</taxon>
        <taxon>Coscinodiscophyceae</taxon>
        <taxon>Thalassiosirophycidae</taxon>
        <taxon>Thalassiosirales</taxon>
        <taxon>Skeletonemataceae</taxon>
        <taxon>Skeletonema</taxon>
        <taxon>Skeletonema marinoi-dohrnii complex</taxon>
    </lineage>
</organism>
<reference evidence="2" key="1">
    <citation type="submission" date="2023-06" db="EMBL/GenBank/DDBJ databases">
        <title>Survivors Of The Sea: Transcriptome response of Skeletonema marinoi to long-term dormancy.</title>
        <authorList>
            <person name="Pinder M.I.M."/>
            <person name="Kourtchenko O."/>
            <person name="Robertson E.K."/>
            <person name="Larsson T."/>
            <person name="Maumus F."/>
            <person name="Osuna-Cruz C.M."/>
            <person name="Vancaester E."/>
            <person name="Stenow R."/>
            <person name="Vandepoele K."/>
            <person name="Ploug H."/>
            <person name="Bruchert V."/>
            <person name="Godhe A."/>
            <person name="Topel M."/>
        </authorList>
    </citation>
    <scope>NUCLEOTIDE SEQUENCE</scope>
    <source>
        <strain evidence="2">R05AC</strain>
    </source>
</reference>
<dbReference type="Pfam" id="PF04801">
    <property type="entry name" value="RPC5"/>
    <property type="match status" value="1"/>
</dbReference>
<feature type="compositionally biased region" description="Low complexity" evidence="1">
    <location>
        <begin position="57"/>
        <end position="68"/>
    </location>
</feature>
<protein>
    <submittedName>
        <fullName evidence="2">DNA-directed RNA polymerase III subunit RPC5</fullName>
    </submittedName>
</protein>
<keyword evidence="3" id="KW-1185">Reference proteome</keyword>
<feature type="region of interest" description="Disordered" evidence="1">
    <location>
        <begin position="57"/>
        <end position="78"/>
    </location>
</feature>
<feature type="region of interest" description="Disordered" evidence="1">
    <location>
        <begin position="158"/>
        <end position="214"/>
    </location>
</feature>